<dbReference type="EMBL" id="ML769908">
    <property type="protein sequence ID" value="KAE9386154.1"/>
    <property type="molecule type" value="Genomic_DNA"/>
</dbReference>
<reference evidence="2" key="1">
    <citation type="journal article" date="2019" name="Environ. Microbiol.">
        <title>Fungal ecological strategies reflected in gene transcription - a case study of two litter decomposers.</title>
        <authorList>
            <person name="Barbi F."/>
            <person name="Kohler A."/>
            <person name="Barry K."/>
            <person name="Baskaran P."/>
            <person name="Daum C."/>
            <person name="Fauchery L."/>
            <person name="Ihrmark K."/>
            <person name="Kuo A."/>
            <person name="LaButti K."/>
            <person name="Lipzen A."/>
            <person name="Morin E."/>
            <person name="Grigoriev I.V."/>
            <person name="Henrissat B."/>
            <person name="Lindahl B."/>
            <person name="Martin F."/>
        </authorList>
    </citation>
    <scope>NUCLEOTIDE SEQUENCE</scope>
    <source>
        <strain evidence="2">JB14</strain>
    </source>
</reference>
<evidence type="ECO:0000313" key="2">
    <source>
        <dbReference type="EMBL" id="KAE9386154.1"/>
    </source>
</evidence>
<keyword evidence="1" id="KW-1133">Transmembrane helix</keyword>
<proteinExistence type="predicted"/>
<keyword evidence="1" id="KW-0472">Membrane</keyword>
<organism evidence="2 3">
    <name type="scientific">Gymnopus androsaceus JB14</name>
    <dbReference type="NCBI Taxonomy" id="1447944"/>
    <lineage>
        <taxon>Eukaryota</taxon>
        <taxon>Fungi</taxon>
        <taxon>Dikarya</taxon>
        <taxon>Basidiomycota</taxon>
        <taxon>Agaricomycotina</taxon>
        <taxon>Agaricomycetes</taxon>
        <taxon>Agaricomycetidae</taxon>
        <taxon>Agaricales</taxon>
        <taxon>Marasmiineae</taxon>
        <taxon>Omphalotaceae</taxon>
        <taxon>Gymnopus</taxon>
    </lineage>
</organism>
<protein>
    <submittedName>
        <fullName evidence="2">Uncharacterized protein</fullName>
    </submittedName>
</protein>
<feature type="transmembrane region" description="Helical" evidence="1">
    <location>
        <begin position="46"/>
        <end position="64"/>
    </location>
</feature>
<keyword evidence="3" id="KW-1185">Reference proteome</keyword>
<gene>
    <name evidence="2" type="ORF">BT96DRAFT_1006377</name>
</gene>
<name>A0A6A4GLQ4_9AGAR</name>
<accession>A0A6A4GLQ4</accession>
<evidence type="ECO:0000256" key="1">
    <source>
        <dbReference type="SAM" id="Phobius"/>
    </source>
</evidence>
<dbReference type="Proteomes" id="UP000799118">
    <property type="component" value="Unassembled WGS sequence"/>
</dbReference>
<dbReference type="OrthoDB" id="310654at2759"/>
<evidence type="ECO:0000313" key="3">
    <source>
        <dbReference type="Proteomes" id="UP000799118"/>
    </source>
</evidence>
<sequence>MNEDDPFSLLIGKHVVKSIQKMYYKRTRPIAIFLQPSLKRSLSSTIVFFSIVGTLAYFHVLSAIKHSAFFTPLYPNLPPRPSYVLLRGGKEWVSVREAFWHYAIAASPEEANIVPVELVSVEYEAKTETLTESILSLTQHLPEYINPCFLSNHCTRRTNKSTSNFQPKIKQQTAESIGEMKSSKWVAYAASALITGFWDLAKKADSLDIMLILAGYILMHMIFLLLF</sequence>
<dbReference type="AlphaFoldDB" id="A0A6A4GLQ4"/>
<keyword evidence="1" id="KW-0812">Transmembrane</keyword>
<feature type="transmembrane region" description="Helical" evidence="1">
    <location>
        <begin position="207"/>
        <end position="226"/>
    </location>
</feature>